<dbReference type="GO" id="GO:0003777">
    <property type="term" value="F:microtubule motor activity"/>
    <property type="evidence" value="ECO:0007669"/>
    <property type="project" value="InterPro"/>
</dbReference>
<proteinExistence type="inferred from homology"/>
<comment type="similarity">
    <text evidence="9 10">Belongs to the TRAFAC class myosin-kinesin ATPase superfamily. Kinesin family.</text>
</comment>
<evidence type="ECO:0000256" key="2">
    <source>
        <dbReference type="ARBA" id="ARBA00022490"/>
    </source>
</evidence>
<evidence type="ECO:0000256" key="9">
    <source>
        <dbReference type="PROSITE-ProRule" id="PRU00283"/>
    </source>
</evidence>
<keyword evidence="4 10" id="KW-0547">Nucleotide-binding</keyword>
<keyword evidence="6 11" id="KW-0175">Coiled coil</keyword>
<evidence type="ECO:0000259" key="12">
    <source>
        <dbReference type="PROSITE" id="PS50067"/>
    </source>
</evidence>
<keyword evidence="3 10" id="KW-0493">Microtubule</keyword>
<dbReference type="GO" id="GO:0007018">
    <property type="term" value="P:microtubule-based movement"/>
    <property type="evidence" value="ECO:0007669"/>
    <property type="project" value="InterPro"/>
</dbReference>
<dbReference type="EMBL" id="JROU02000393">
    <property type="protein sequence ID" value="OEH79408.1"/>
    <property type="molecule type" value="Genomic_DNA"/>
</dbReference>
<dbReference type="PANTHER" id="PTHR47969">
    <property type="entry name" value="CHROMOSOME-ASSOCIATED KINESIN KIF4A-RELATED"/>
    <property type="match status" value="1"/>
</dbReference>
<sequence length="819" mass="92315">MEAPVTAEPPETADGPTSERVRVIIRCRPLSESETAEGCQCVVMVNSKNASVCLQKPKGPTKHFTFDAVYDASVSQDDVYDDAAFGIVESVTEGYNGQKWWITEHLSPLHAFVPQTFLVRASFLELYNEEARDLLSKTPTAKLILRDSPDCGVFAEGLTTFTVKSAEELTKLLATGQQNRKVGATQMNAASSRSHSIFIMEVESADKDGRVRMGKLNLVDLAGSERQAKAGSTGERFREARKINLSLSALGNVISALAENSPFIPYRDSKLTRILQASLGGNTRTTMVANVGPACTHYDETLSTLRYAQRTKHIKNAPHVNENPKQAMILAFKEEIAWLKQQLHAAEQARLLAVKNSHEKPTEIVVEKPIIIEKEVIKEKPMMVEKVVEKIKIVDVSKEEKRRLEEENLQQQQQLRASFEAERNAIELARRKAEEDLKAQEMETALYKQRQAELTARLTEMEAQLLRGNTEISRAKQQQRELKKTQLRLEEQKKMEEQLRRERDQGQEATLLLESLVTSKDKELHNLSSKVQQLCWRYKEAVDDIEDLQKEFQAERESLLHDIRSTQLEIRLQQSIIDRFIPPEERIRSLASWDEAQGEWVIPHSDLAGKGMMIQRAASLVMSNRRRPTRESGNNTHGASMRMRADPIIEASFSFGGESFSAAESCSSSARAGEVLDNALTYVEKHYFQEYPGCTHSSAAEVRTDPREILRFSKRLLVPQSLWQEPCVGGTIWHMQVMGQRASNKLQPNRLGFNCLPNVLDILTSFDCYTQDLKGVGALKHLARHSLQRGAHGPPSSLVVYSGHRFEVETTGRDKDIVL</sequence>
<dbReference type="InterPro" id="IPR027417">
    <property type="entry name" value="P-loop_NTPase"/>
</dbReference>
<dbReference type="PANTHER" id="PTHR47969:SF21">
    <property type="entry name" value="KINESIN-LIKE PROTEIN"/>
    <property type="match status" value="1"/>
</dbReference>
<accession>A0A1D3D7I3</accession>
<dbReference type="Pfam" id="PF00225">
    <property type="entry name" value="Kinesin"/>
    <property type="match status" value="2"/>
</dbReference>
<dbReference type="Proteomes" id="UP000095192">
    <property type="component" value="Unassembled WGS sequence"/>
</dbReference>
<dbReference type="InParanoid" id="A0A1D3D7I3"/>
<dbReference type="GO" id="GO:0005874">
    <property type="term" value="C:microtubule"/>
    <property type="evidence" value="ECO:0007669"/>
    <property type="project" value="UniProtKB-KW"/>
</dbReference>
<dbReference type="PROSITE" id="PS00411">
    <property type="entry name" value="KINESIN_MOTOR_1"/>
    <property type="match status" value="1"/>
</dbReference>
<evidence type="ECO:0000256" key="3">
    <source>
        <dbReference type="ARBA" id="ARBA00022701"/>
    </source>
</evidence>
<protein>
    <recommendedName>
        <fullName evidence="10">Kinesin-like protein</fullName>
    </recommendedName>
</protein>
<dbReference type="SUPFAM" id="SSF52540">
    <property type="entry name" value="P-loop containing nucleoside triphosphate hydrolases"/>
    <property type="match status" value="1"/>
</dbReference>
<dbReference type="InterPro" id="IPR036961">
    <property type="entry name" value="Kinesin_motor_dom_sf"/>
</dbReference>
<evidence type="ECO:0000313" key="13">
    <source>
        <dbReference type="EMBL" id="OEH79408.1"/>
    </source>
</evidence>
<evidence type="ECO:0000256" key="8">
    <source>
        <dbReference type="ARBA" id="ARBA00023212"/>
    </source>
</evidence>
<comment type="subcellular location">
    <subcellularLocation>
        <location evidence="1">Cytoplasm</location>
        <location evidence="1">Cytoskeleton</location>
    </subcellularLocation>
</comment>
<dbReference type="VEuPathDB" id="ToxoDB:cyc_03250"/>
<dbReference type="SMART" id="SM00129">
    <property type="entry name" value="KISc"/>
    <property type="match status" value="1"/>
</dbReference>
<evidence type="ECO:0000256" key="10">
    <source>
        <dbReference type="RuleBase" id="RU000394"/>
    </source>
</evidence>
<evidence type="ECO:0000313" key="14">
    <source>
        <dbReference type="Proteomes" id="UP000095192"/>
    </source>
</evidence>
<keyword evidence="5 10" id="KW-0067">ATP-binding</keyword>
<dbReference type="InterPro" id="IPR019821">
    <property type="entry name" value="Kinesin_motor_CS"/>
</dbReference>
<dbReference type="GO" id="GO:0005524">
    <property type="term" value="F:ATP binding"/>
    <property type="evidence" value="ECO:0007669"/>
    <property type="project" value="UniProtKB-KW"/>
</dbReference>
<gene>
    <name evidence="13" type="ORF">cyc_03250</name>
</gene>
<evidence type="ECO:0000256" key="5">
    <source>
        <dbReference type="ARBA" id="ARBA00022840"/>
    </source>
</evidence>
<evidence type="ECO:0000256" key="6">
    <source>
        <dbReference type="ARBA" id="ARBA00023054"/>
    </source>
</evidence>
<feature type="domain" description="Kinesin motor" evidence="12">
    <location>
        <begin position="1"/>
        <end position="314"/>
    </location>
</feature>
<dbReference type="InterPro" id="IPR027640">
    <property type="entry name" value="Kinesin-like_fam"/>
</dbReference>
<dbReference type="PRINTS" id="PR00380">
    <property type="entry name" value="KINESINHEAVY"/>
</dbReference>
<keyword evidence="2" id="KW-0963">Cytoplasm</keyword>
<evidence type="ECO:0000256" key="4">
    <source>
        <dbReference type="ARBA" id="ARBA00022741"/>
    </source>
</evidence>
<evidence type="ECO:0000256" key="11">
    <source>
        <dbReference type="SAM" id="Coils"/>
    </source>
</evidence>
<name>A0A1D3D7I3_9EIME</name>
<dbReference type="GO" id="GO:0008017">
    <property type="term" value="F:microtubule binding"/>
    <property type="evidence" value="ECO:0007669"/>
    <property type="project" value="InterPro"/>
</dbReference>
<keyword evidence="7 10" id="KW-0505">Motor protein</keyword>
<dbReference type="VEuPathDB" id="ToxoDB:LOC34620708"/>
<evidence type="ECO:0000256" key="1">
    <source>
        <dbReference type="ARBA" id="ARBA00004245"/>
    </source>
</evidence>
<dbReference type="AlphaFoldDB" id="A0A1D3D7I3"/>
<dbReference type="Gene3D" id="3.40.850.10">
    <property type="entry name" value="Kinesin motor domain"/>
    <property type="match status" value="2"/>
</dbReference>
<feature type="coiled-coil region" evidence="11">
    <location>
        <begin position="394"/>
        <end position="558"/>
    </location>
</feature>
<comment type="caution">
    <text evidence="13">The sequence shown here is derived from an EMBL/GenBank/DDBJ whole genome shotgun (WGS) entry which is preliminary data.</text>
</comment>
<dbReference type="PROSITE" id="PS50067">
    <property type="entry name" value="KINESIN_MOTOR_2"/>
    <property type="match status" value="1"/>
</dbReference>
<dbReference type="InterPro" id="IPR001752">
    <property type="entry name" value="Kinesin_motor_dom"/>
</dbReference>
<organism evidence="13 14">
    <name type="scientific">Cyclospora cayetanensis</name>
    <dbReference type="NCBI Taxonomy" id="88456"/>
    <lineage>
        <taxon>Eukaryota</taxon>
        <taxon>Sar</taxon>
        <taxon>Alveolata</taxon>
        <taxon>Apicomplexa</taxon>
        <taxon>Conoidasida</taxon>
        <taxon>Coccidia</taxon>
        <taxon>Eucoccidiorida</taxon>
        <taxon>Eimeriorina</taxon>
        <taxon>Eimeriidae</taxon>
        <taxon>Cyclospora</taxon>
    </lineage>
</organism>
<comment type="caution">
    <text evidence="9">Lacks conserved residue(s) required for the propagation of feature annotation.</text>
</comment>
<reference evidence="13 14" key="1">
    <citation type="journal article" date="2016" name="BMC Genomics">
        <title>Comparative genomics reveals Cyclospora cayetanensis possesses coccidia-like metabolism and invasion components but unique surface antigens.</title>
        <authorList>
            <person name="Liu S."/>
            <person name="Wang L."/>
            <person name="Zheng H."/>
            <person name="Xu Z."/>
            <person name="Roellig D.M."/>
            <person name="Li N."/>
            <person name="Frace M.A."/>
            <person name="Tang K."/>
            <person name="Arrowood M.J."/>
            <person name="Moss D.M."/>
            <person name="Zhang L."/>
            <person name="Feng Y."/>
            <person name="Xiao L."/>
        </authorList>
    </citation>
    <scope>NUCLEOTIDE SEQUENCE [LARGE SCALE GENOMIC DNA]</scope>
    <source>
        <strain evidence="13 14">CHN_HEN01</strain>
    </source>
</reference>
<evidence type="ECO:0000256" key="7">
    <source>
        <dbReference type="ARBA" id="ARBA00023175"/>
    </source>
</evidence>
<keyword evidence="14" id="KW-1185">Reference proteome</keyword>
<keyword evidence="8" id="KW-0206">Cytoskeleton</keyword>